<dbReference type="EMBL" id="FNZH01000005">
    <property type="protein sequence ID" value="SEJ56157.1"/>
    <property type="molecule type" value="Genomic_DNA"/>
</dbReference>
<evidence type="ECO:0000313" key="2">
    <source>
        <dbReference type="Proteomes" id="UP000199403"/>
    </source>
</evidence>
<keyword evidence="2" id="KW-1185">Reference proteome</keyword>
<dbReference type="STRING" id="1416801.SAMN05192553_10593"/>
<name>A0A1H6ZX03_9BACT</name>
<accession>A0A1H6ZX03</accession>
<protein>
    <submittedName>
        <fullName evidence="1">Uncharacterized protein</fullName>
    </submittedName>
</protein>
<reference evidence="2" key="1">
    <citation type="submission" date="2016-10" db="EMBL/GenBank/DDBJ databases">
        <authorList>
            <person name="Varghese N."/>
            <person name="Submissions S."/>
        </authorList>
    </citation>
    <scope>NUCLEOTIDE SEQUENCE [LARGE SCALE GENOMIC DNA]</scope>
    <source>
        <strain evidence="2">IBRC-M 10761</strain>
    </source>
</reference>
<sequence>MIGGNFFLFGINNRVVDDYSCQSDNAQKIVKIRLLSVNDKPATTPKIPKEAANNTMLLFLFELNCIRSNKMMLKKEIERGATAAPFAWALAPRGGKGVWGWGDFLVRLN</sequence>
<evidence type="ECO:0000313" key="1">
    <source>
        <dbReference type="EMBL" id="SEJ56157.1"/>
    </source>
</evidence>
<dbReference type="Proteomes" id="UP000199403">
    <property type="component" value="Unassembled WGS sequence"/>
</dbReference>
<organism evidence="1 2">
    <name type="scientific">Cyclobacterium xiamenense</name>
    <dbReference type="NCBI Taxonomy" id="1297121"/>
    <lineage>
        <taxon>Bacteria</taxon>
        <taxon>Pseudomonadati</taxon>
        <taxon>Bacteroidota</taxon>
        <taxon>Cytophagia</taxon>
        <taxon>Cytophagales</taxon>
        <taxon>Cyclobacteriaceae</taxon>
        <taxon>Cyclobacterium</taxon>
    </lineage>
</organism>
<gene>
    <name evidence="1" type="ORF">SAMN05192553_10593</name>
</gene>
<dbReference type="AlphaFoldDB" id="A0A1H6ZX03"/>
<proteinExistence type="predicted"/>